<reference evidence="4 5" key="1">
    <citation type="submission" date="2017-03" db="EMBL/GenBank/DDBJ databases">
        <authorList>
            <person name="Afonso C.L."/>
            <person name="Miller P.J."/>
            <person name="Scott M.A."/>
            <person name="Spackman E."/>
            <person name="Goraichik I."/>
            <person name="Dimitrov K.M."/>
            <person name="Suarez D.L."/>
            <person name="Swayne D.E."/>
        </authorList>
    </citation>
    <scope>NUCLEOTIDE SEQUENCE [LARGE SCALE GENOMIC DNA]</scope>
    <source>
        <strain evidence="4 5">CECT 7066</strain>
    </source>
</reference>
<dbReference type="PANTHER" id="PTHR11895">
    <property type="entry name" value="TRANSAMIDASE"/>
    <property type="match status" value="1"/>
</dbReference>
<dbReference type="InterPro" id="IPR023631">
    <property type="entry name" value="Amidase_dom"/>
</dbReference>
<dbReference type="Pfam" id="PF01425">
    <property type="entry name" value="Amidase"/>
    <property type="match status" value="1"/>
</dbReference>
<evidence type="ECO:0000259" key="3">
    <source>
        <dbReference type="Pfam" id="PF01425"/>
    </source>
</evidence>
<keyword evidence="5" id="KW-1185">Reference proteome</keyword>
<evidence type="ECO:0000256" key="2">
    <source>
        <dbReference type="SAM" id="MobiDB-lite"/>
    </source>
</evidence>
<dbReference type="GO" id="GO:0016740">
    <property type="term" value="F:transferase activity"/>
    <property type="evidence" value="ECO:0007669"/>
    <property type="project" value="UniProtKB-KW"/>
</dbReference>
<dbReference type="GO" id="GO:0016874">
    <property type="term" value="F:ligase activity"/>
    <property type="evidence" value="ECO:0007669"/>
    <property type="project" value="UniProtKB-KW"/>
</dbReference>
<protein>
    <submittedName>
        <fullName evidence="4">Glutamyl-tRNA(Gln) amidotransferase subunit A</fullName>
        <ecNumber evidence="4">6.3.5.-</ecNumber>
    </submittedName>
</protein>
<name>A0A1Y5TRV4_9RHOB</name>
<dbReference type="PANTHER" id="PTHR11895:SF7">
    <property type="entry name" value="GLUTAMYL-TRNA(GLN) AMIDOTRANSFERASE SUBUNIT A, MITOCHONDRIAL"/>
    <property type="match status" value="1"/>
</dbReference>
<evidence type="ECO:0000256" key="1">
    <source>
        <dbReference type="ARBA" id="ARBA00009199"/>
    </source>
</evidence>
<dbReference type="EC" id="6.3.5.-" evidence="4"/>
<organism evidence="4 5">
    <name type="scientific">Palleronia marisminoris</name>
    <dbReference type="NCBI Taxonomy" id="315423"/>
    <lineage>
        <taxon>Bacteria</taxon>
        <taxon>Pseudomonadati</taxon>
        <taxon>Pseudomonadota</taxon>
        <taxon>Alphaproteobacteria</taxon>
        <taxon>Rhodobacterales</taxon>
        <taxon>Roseobacteraceae</taxon>
        <taxon>Palleronia</taxon>
    </lineage>
</organism>
<feature type="domain" description="Amidase" evidence="3">
    <location>
        <begin position="43"/>
        <end position="450"/>
    </location>
</feature>
<comment type="similarity">
    <text evidence="1">Belongs to the amidase family.</text>
</comment>
<evidence type="ECO:0000313" key="5">
    <source>
        <dbReference type="Proteomes" id="UP000193870"/>
    </source>
</evidence>
<evidence type="ECO:0000313" key="4">
    <source>
        <dbReference type="EMBL" id="SLN70800.1"/>
    </source>
</evidence>
<dbReference type="RefSeq" id="WP_085855548.1">
    <property type="nucleotide sequence ID" value="NZ_FOPF01000019.1"/>
</dbReference>
<dbReference type="EMBL" id="FWFV01000018">
    <property type="protein sequence ID" value="SLN70800.1"/>
    <property type="molecule type" value="Genomic_DNA"/>
</dbReference>
<dbReference type="AlphaFoldDB" id="A0A1Y5TRV4"/>
<dbReference type="InterPro" id="IPR000120">
    <property type="entry name" value="Amidase"/>
</dbReference>
<feature type="region of interest" description="Disordered" evidence="2">
    <location>
        <begin position="1"/>
        <end position="20"/>
    </location>
</feature>
<dbReference type="OrthoDB" id="9777859at2"/>
<dbReference type="STRING" id="315423.SAMN04488020_1198"/>
<proteinExistence type="inferred from homology"/>
<dbReference type="SUPFAM" id="SSF75304">
    <property type="entry name" value="Amidase signature (AS) enzymes"/>
    <property type="match status" value="1"/>
</dbReference>
<keyword evidence="4" id="KW-0436">Ligase</keyword>
<dbReference type="InterPro" id="IPR036928">
    <property type="entry name" value="AS_sf"/>
</dbReference>
<dbReference type="Gene3D" id="3.90.1300.10">
    <property type="entry name" value="Amidase signature (AS) domain"/>
    <property type="match status" value="1"/>
</dbReference>
<keyword evidence="4" id="KW-0808">Transferase</keyword>
<accession>A0A1Y5TRV4</accession>
<dbReference type="Proteomes" id="UP000193870">
    <property type="component" value="Unassembled WGS sequence"/>
</dbReference>
<sequence>MASKAITIPDAPGAKGPPRPELLDLPAVELRDRLATGAIRAVEVARALAARIADREPEIGAWAWFDADHAMRHAQMLDRHRGTGRPVGPLHGVPVGLKDIFDTADMPTANGTSLDAGRRPDRDALSVGFLRASGALLAGKTETTELAFLHPTRTRNPHDTSRTPGGSSAGSAAAVAAGMVPLAVGTQTGGSVLRPASYVGVVGFKPSFGLIPTRGALVQSPSLDTVGTFARDVAGAALLADMLAGHDPASDCPPLAAPRLLDAAQSAPPVPPTFALVRPPWWDEASLDMRAGLEELAAALGEQCFDADLPESFANAPAHREVVNLAEMAKWLYAYESRGGDVLSPEMRSALDRGNQVTARDYLAALDWVGIYRAGLETILARCDAILMPAAPGVAPEGLGSTGDSVFNALASFTGSPAISLPLLQADGPSGPLPMGVQLMGRRGDDARLLRTAAWLERWAGEGDSG</sequence>
<gene>
    <name evidence="4" type="primary">gatA_3</name>
    <name evidence="4" type="ORF">PAM7066_03598</name>
</gene>